<feature type="domain" description="Gcp-like" evidence="8">
    <location>
        <begin position="56"/>
        <end position="387"/>
    </location>
</feature>
<dbReference type="AlphaFoldDB" id="A0A9P9Y8V3"/>
<comment type="catalytic activity">
    <reaction evidence="6 7">
        <text>L-threonylcarbamoyladenylate + adenosine(37) in tRNA = N(6)-L-threonylcarbamoyladenosine(37) in tRNA + AMP + H(+)</text>
        <dbReference type="Rhea" id="RHEA:37059"/>
        <dbReference type="Rhea" id="RHEA-COMP:10162"/>
        <dbReference type="Rhea" id="RHEA-COMP:10163"/>
        <dbReference type="ChEBI" id="CHEBI:15378"/>
        <dbReference type="ChEBI" id="CHEBI:73682"/>
        <dbReference type="ChEBI" id="CHEBI:74411"/>
        <dbReference type="ChEBI" id="CHEBI:74418"/>
        <dbReference type="ChEBI" id="CHEBI:456215"/>
        <dbReference type="EC" id="2.3.1.234"/>
    </reaction>
</comment>
<keyword evidence="2 7" id="KW-0808">Transferase</keyword>
<evidence type="ECO:0000256" key="5">
    <source>
        <dbReference type="ARBA" id="ARBA00023315"/>
    </source>
</evidence>
<dbReference type="RefSeq" id="XP_051366569.1">
    <property type="nucleotide sequence ID" value="XM_051503252.1"/>
</dbReference>
<protein>
    <recommendedName>
        <fullName evidence="1">N(6)-L-threonylcarbamoyladenine synthase</fullName>
        <ecNumber evidence="1">2.3.1.234</ecNumber>
    </recommendedName>
</protein>
<comment type="subunit">
    <text evidence="7">Homodimer.</text>
</comment>
<comment type="similarity">
    <text evidence="7">Belongs to the KAE1 / TsaD family.</text>
</comment>
<sequence>MRFRPCSLLPKRQALLRPSLFSPRHLSTLAIETSCDDTGVAILHRNDLTNEHRLLFNERISSDHLAFAGVHPVEAAKGHTRALAPLLRKSLACLPDGATKPDFVSVTRGPGIVTNLATGLNTAKGLCAAWDVPMVGVHHMQAHALTPKLARAIRAPMPVDEGGSLDGPFLSLLVSGGHTQLVHSRSLVDHEILASTLDTAVGNMLDQVARVVLPADVLRSATDVMYGRLLEAFAFPDGGTEEEYAFFQARSKRGGEAMVLQKEGYDWAFKIPLSHTRKLEFSFSGLGTNAKKIMDRVGDMDVEQRKVLARYVMAAAFRHIADRLVLALSDVHGLQACPTLVLAGGVACNRFLLHVVRSTLRARGLVGLKIVVPPVGLCTDNAAMIAWAGMEMFERGWTTDLDVLMIRKWPLDERIDGGIMGAQGWVKN</sequence>
<gene>
    <name evidence="9" type="ORF">J7T54_006052</name>
</gene>
<dbReference type="EMBL" id="JAGIXG020000001">
    <property type="protein sequence ID" value="KAI6785713.1"/>
    <property type="molecule type" value="Genomic_DNA"/>
</dbReference>
<keyword evidence="4 7" id="KW-0479">Metal-binding</keyword>
<dbReference type="InterPro" id="IPR017860">
    <property type="entry name" value="Peptidase_M22_CS"/>
</dbReference>
<comment type="caution">
    <text evidence="9">The sequence shown here is derived from an EMBL/GenBank/DDBJ whole genome shotgun (WGS) entry which is preliminary data.</text>
</comment>
<evidence type="ECO:0000259" key="8">
    <source>
        <dbReference type="Pfam" id="PF00814"/>
    </source>
</evidence>
<organism evidence="9 10">
    <name type="scientific">Emericellopsis cladophorae</name>
    <dbReference type="NCBI Taxonomy" id="2686198"/>
    <lineage>
        <taxon>Eukaryota</taxon>
        <taxon>Fungi</taxon>
        <taxon>Dikarya</taxon>
        <taxon>Ascomycota</taxon>
        <taxon>Pezizomycotina</taxon>
        <taxon>Sordariomycetes</taxon>
        <taxon>Hypocreomycetidae</taxon>
        <taxon>Hypocreales</taxon>
        <taxon>Bionectriaceae</taxon>
        <taxon>Emericellopsis</taxon>
    </lineage>
</organism>
<comment type="cofactor">
    <cofactor evidence="7">
        <name>a divalent metal cation</name>
        <dbReference type="ChEBI" id="CHEBI:60240"/>
    </cofactor>
    <text evidence="7">Binds 1 divalent metal cation per subunit.</text>
</comment>
<dbReference type="GO" id="GO:0046872">
    <property type="term" value="F:metal ion binding"/>
    <property type="evidence" value="ECO:0007669"/>
    <property type="project" value="UniProtKB-KW"/>
</dbReference>
<evidence type="ECO:0000256" key="6">
    <source>
        <dbReference type="ARBA" id="ARBA00048117"/>
    </source>
</evidence>
<evidence type="ECO:0000313" key="9">
    <source>
        <dbReference type="EMBL" id="KAI6785713.1"/>
    </source>
</evidence>
<dbReference type="Proteomes" id="UP001055219">
    <property type="component" value="Unassembled WGS sequence"/>
</dbReference>
<comment type="subcellular location">
    <subcellularLocation>
        <location evidence="7">Mitochondrion</location>
    </subcellularLocation>
</comment>
<dbReference type="SUPFAM" id="SSF53067">
    <property type="entry name" value="Actin-like ATPase domain"/>
    <property type="match status" value="2"/>
</dbReference>
<name>A0A9P9Y8V3_9HYPO</name>
<evidence type="ECO:0000313" key="10">
    <source>
        <dbReference type="Proteomes" id="UP001055219"/>
    </source>
</evidence>
<dbReference type="PRINTS" id="PR00789">
    <property type="entry name" value="OSIALOPTASE"/>
</dbReference>
<dbReference type="PANTHER" id="PTHR11735">
    <property type="entry name" value="TRNA N6-ADENOSINE THREONYLCARBAMOYLTRANSFERASE"/>
    <property type="match status" value="1"/>
</dbReference>
<dbReference type="OrthoDB" id="10259622at2759"/>
<dbReference type="EC" id="2.3.1.234" evidence="1"/>
<reference evidence="9" key="2">
    <citation type="submission" date="2022-07" db="EMBL/GenBank/DDBJ databases">
        <authorList>
            <person name="Goncalves M.F.M."/>
            <person name="Hilario S."/>
            <person name="Van De Peer Y."/>
            <person name="Esteves A.C."/>
            <person name="Alves A."/>
        </authorList>
    </citation>
    <scope>NUCLEOTIDE SEQUENCE</scope>
    <source>
        <strain evidence="9">MUM 19.33</strain>
    </source>
</reference>
<dbReference type="InterPro" id="IPR022450">
    <property type="entry name" value="TsaD"/>
</dbReference>
<evidence type="ECO:0000256" key="2">
    <source>
        <dbReference type="ARBA" id="ARBA00022679"/>
    </source>
</evidence>
<dbReference type="InterPro" id="IPR017861">
    <property type="entry name" value="KAE1/TsaD"/>
</dbReference>
<accession>A0A9P9Y8V3</accession>
<evidence type="ECO:0000256" key="3">
    <source>
        <dbReference type="ARBA" id="ARBA00022694"/>
    </source>
</evidence>
<keyword evidence="10" id="KW-1185">Reference proteome</keyword>
<dbReference type="GO" id="GO:0061711">
    <property type="term" value="F:tRNA N(6)-L-threonylcarbamoyladenine synthase activity"/>
    <property type="evidence" value="ECO:0007669"/>
    <property type="project" value="UniProtKB-EC"/>
</dbReference>
<dbReference type="GO" id="GO:0072670">
    <property type="term" value="P:mitochondrial tRNA threonylcarbamoyladenosine modification"/>
    <property type="evidence" value="ECO:0007669"/>
    <property type="project" value="TreeGrafter"/>
</dbReference>
<dbReference type="GeneID" id="75832530"/>
<dbReference type="InterPro" id="IPR000905">
    <property type="entry name" value="Gcp-like_dom"/>
</dbReference>
<reference evidence="9" key="1">
    <citation type="journal article" date="2021" name="J Fungi (Basel)">
        <title>Genomic and Metabolomic Analyses of the Marine Fungus Emericellopsis cladophorae: Insights into Saltwater Adaptability Mechanisms and Its Biosynthetic Potential.</title>
        <authorList>
            <person name="Goncalves M.F.M."/>
            <person name="Hilario S."/>
            <person name="Van de Peer Y."/>
            <person name="Esteves A.C."/>
            <person name="Alves A."/>
        </authorList>
    </citation>
    <scope>NUCLEOTIDE SEQUENCE</scope>
    <source>
        <strain evidence="9">MUM 19.33</strain>
    </source>
</reference>
<dbReference type="GO" id="GO:0005739">
    <property type="term" value="C:mitochondrion"/>
    <property type="evidence" value="ECO:0007669"/>
    <property type="project" value="UniProtKB-SubCell"/>
</dbReference>
<keyword evidence="7" id="KW-0496">Mitochondrion</keyword>
<dbReference type="Gene3D" id="3.30.420.40">
    <property type="match status" value="2"/>
</dbReference>
<keyword evidence="3 7" id="KW-0819">tRNA processing</keyword>
<proteinExistence type="inferred from homology"/>
<keyword evidence="5 7" id="KW-0012">Acyltransferase</keyword>
<dbReference type="InterPro" id="IPR043129">
    <property type="entry name" value="ATPase_NBD"/>
</dbReference>
<comment type="function">
    <text evidence="7">Required for the formation of a threonylcarbamoyl group on adenosine at position 37 (t(6)A37) in mitochondrial tRNAs that read codons beginning with adenine. Probably involved in the transfer of the threonylcarbamoyl moiety of threonylcarbamoyl-AMP (TC-AMP) to the N6 group of A37. Involved in mitochondrial genome maintenance.</text>
</comment>
<dbReference type="Pfam" id="PF00814">
    <property type="entry name" value="TsaD"/>
    <property type="match status" value="1"/>
</dbReference>
<evidence type="ECO:0000256" key="4">
    <source>
        <dbReference type="ARBA" id="ARBA00022723"/>
    </source>
</evidence>
<evidence type="ECO:0000256" key="7">
    <source>
        <dbReference type="HAMAP-Rule" id="MF_03179"/>
    </source>
</evidence>
<dbReference type="PANTHER" id="PTHR11735:SF6">
    <property type="entry name" value="TRNA N6-ADENOSINE THREONYLCARBAMOYLTRANSFERASE, MITOCHONDRIAL"/>
    <property type="match status" value="1"/>
</dbReference>
<dbReference type="HAMAP" id="MF_01445">
    <property type="entry name" value="TsaD"/>
    <property type="match status" value="1"/>
</dbReference>
<dbReference type="PROSITE" id="PS01016">
    <property type="entry name" value="GLYCOPROTEASE"/>
    <property type="match status" value="1"/>
</dbReference>
<evidence type="ECO:0000256" key="1">
    <source>
        <dbReference type="ARBA" id="ARBA00012156"/>
    </source>
</evidence>